<name>A0AAD7ANG2_9AGAR</name>
<dbReference type="Proteomes" id="UP001218218">
    <property type="component" value="Unassembled WGS sequence"/>
</dbReference>
<evidence type="ECO:0000313" key="1">
    <source>
        <dbReference type="EMBL" id="KAJ7363083.1"/>
    </source>
</evidence>
<proteinExistence type="predicted"/>
<evidence type="ECO:0000313" key="2">
    <source>
        <dbReference type="Proteomes" id="UP001218218"/>
    </source>
</evidence>
<keyword evidence="2" id="KW-1185">Reference proteome</keyword>
<dbReference type="AlphaFoldDB" id="A0AAD7ANG2"/>
<protein>
    <submittedName>
        <fullName evidence="1">Uncharacterized protein</fullName>
    </submittedName>
</protein>
<comment type="caution">
    <text evidence="1">The sequence shown here is derived from an EMBL/GenBank/DDBJ whole genome shotgun (WGS) entry which is preliminary data.</text>
</comment>
<dbReference type="EMBL" id="JARIHO010000004">
    <property type="protein sequence ID" value="KAJ7363083.1"/>
    <property type="molecule type" value="Genomic_DNA"/>
</dbReference>
<gene>
    <name evidence="1" type="ORF">DFH08DRAFT_842024</name>
</gene>
<sequence length="93" mass="9802">MRVPFYFASVAYFSPTLIADVLIPRQPTRVRPGDVAAAFCGSSSQSASSPLARSPALALAFLVYLLCPSCTLCAARAGRPPPSHPRTLPTLPS</sequence>
<accession>A0AAD7ANG2</accession>
<organism evidence="1 2">
    <name type="scientific">Mycena albidolilacea</name>
    <dbReference type="NCBI Taxonomy" id="1033008"/>
    <lineage>
        <taxon>Eukaryota</taxon>
        <taxon>Fungi</taxon>
        <taxon>Dikarya</taxon>
        <taxon>Basidiomycota</taxon>
        <taxon>Agaricomycotina</taxon>
        <taxon>Agaricomycetes</taxon>
        <taxon>Agaricomycetidae</taxon>
        <taxon>Agaricales</taxon>
        <taxon>Marasmiineae</taxon>
        <taxon>Mycenaceae</taxon>
        <taxon>Mycena</taxon>
    </lineage>
</organism>
<reference evidence="1" key="1">
    <citation type="submission" date="2023-03" db="EMBL/GenBank/DDBJ databases">
        <title>Massive genome expansion in bonnet fungi (Mycena s.s.) driven by repeated elements and novel gene families across ecological guilds.</title>
        <authorList>
            <consortium name="Lawrence Berkeley National Laboratory"/>
            <person name="Harder C.B."/>
            <person name="Miyauchi S."/>
            <person name="Viragh M."/>
            <person name="Kuo A."/>
            <person name="Thoen E."/>
            <person name="Andreopoulos B."/>
            <person name="Lu D."/>
            <person name="Skrede I."/>
            <person name="Drula E."/>
            <person name="Henrissat B."/>
            <person name="Morin E."/>
            <person name="Kohler A."/>
            <person name="Barry K."/>
            <person name="LaButti K."/>
            <person name="Morin E."/>
            <person name="Salamov A."/>
            <person name="Lipzen A."/>
            <person name="Mereny Z."/>
            <person name="Hegedus B."/>
            <person name="Baldrian P."/>
            <person name="Stursova M."/>
            <person name="Weitz H."/>
            <person name="Taylor A."/>
            <person name="Grigoriev I.V."/>
            <person name="Nagy L.G."/>
            <person name="Martin F."/>
            <person name="Kauserud H."/>
        </authorList>
    </citation>
    <scope>NUCLEOTIDE SEQUENCE</scope>
    <source>
        <strain evidence="1">CBHHK002</strain>
    </source>
</reference>